<evidence type="ECO:0000313" key="3">
    <source>
        <dbReference type="Proteomes" id="UP001595772"/>
    </source>
</evidence>
<feature type="transmembrane region" description="Helical" evidence="1">
    <location>
        <begin position="21"/>
        <end position="40"/>
    </location>
</feature>
<feature type="transmembrane region" description="Helical" evidence="1">
    <location>
        <begin position="185"/>
        <end position="203"/>
    </location>
</feature>
<feature type="transmembrane region" description="Helical" evidence="1">
    <location>
        <begin position="303"/>
        <end position="321"/>
    </location>
</feature>
<feature type="transmembrane region" description="Helical" evidence="1">
    <location>
        <begin position="238"/>
        <end position="260"/>
    </location>
</feature>
<organism evidence="2 3">
    <name type="scientific">Oceanobacillus longus</name>
    <dbReference type="NCBI Taxonomy" id="930120"/>
    <lineage>
        <taxon>Bacteria</taxon>
        <taxon>Bacillati</taxon>
        <taxon>Bacillota</taxon>
        <taxon>Bacilli</taxon>
        <taxon>Bacillales</taxon>
        <taxon>Bacillaceae</taxon>
        <taxon>Oceanobacillus</taxon>
    </lineage>
</organism>
<dbReference type="Gene3D" id="1.20.1250.20">
    <property type="entry name" value="MFS general substrate transporter like domains"/>
    <property type="match status" value="2"/>
</dbReference>
<feature type="transmembrane region" description="Helical" evidence="1">
    <location>
        <begin position="113"/>
        <end position="134"/>
    </location>
</feature>
<dbReference type="CDD" id="cd17332">
    <property type="entry name" value="MFS_MelB_like"/>
    <property type="match status" value="1"/>
</dbReference>
<dbReference type="EMBL" id="JBHSAO010000011">
    <property type="protein sequence ID" value="MFC4025203.1"/>
    <property type="molecule type" value="Genomic_DNA"/>
</dbReference>
<sequence length="458" mass="50327">MQAKKFGVKDQFGYSFGDMGGSFVNLYIDAFFLTFCTYVLGVSPYYMGMLFLVARIWDAFSDVIMGSIPDRWKLGKSGDKFKPYIKVAMFPLALAPLFAFADVSSFSSTMLHIWITVVYLFYGMAYTAVSIPYGSMAAVITQDSVERTKLSRARTMGALIPGILTMAIVPLLIFDSTGNVIPESFFNIGLIFGVLSILCYVGLLKFSTERIRDDGPKEEKEKYTFKEVLKAVGKNRPLIGVMVATIGIMIQGIAAGQLGAHLFKEYYGVPQALSFLMLGMIAIMFVLFPFIPKLTKRFGKRNLILATGSFSLVAALFLFFVPIPNPYVFIALFTLVNISLAVFQILVWAIVTDCLDYNEYITGKRFDGTIYAIYTFSRKVGTGIASSAASFGLGAIGFVSGASSQTPQVTENIRYLFTGIPVVGAIIVLIGIGFIYNLTGPKTEAISAELEERRQKAS</sequence>
<dbReference type="NCBIfam" id="TIGR00792">
    <property type="entry name" value="gph"/>
    <property type="match status" value="1"/>
</dbReference>
<gene>
    <name evidence="2" type="ORF">ACFOUV_15515</name>
</gene>
<reference evidence="3" key="1">
    <citation type="journal article" date="2019" name="Int. J. Syst. Evol. Microbiol.">
        <title>The Global Catalogue of Microorganisms (GCM) 10K type strain sequencing project: providing services to taxonomists for standard genome sequencing and annotation.</title>
        <authorList>
            <consortium name="The Broad Institute Genomics Platform"/>
            <consortium name="The Broad Institute Genome Sequencing Center for Infectious Disease"/>
            <person name="Wu L."/>
            <person name="Ma J."/>
        </authorList>
    </citation>
    <scope>NUCLEOTIDE SEQUENCE [LARGE SCALE GENOMIC DNA]</scope>
    <source>
        <strain evidence="3">IBRC-M 10703</strain>
    </source>
</reference>
<keyword evidence="1" id="KW-1133">Transmembrane helix</keyword>
<dbReference type="PANTHER" id="PTHR11328:SF24">
    <property type="entry name" value="MAJOR FACILITATOR SUPERFAMILY (MFS) PROFILE DOMAIN-CONTAINING PROTEIN"/>
    <property type="match status" value="1"/>
</dbReference>
<proteinExistence type="predicted"/>
<feature type="transmembrane region" description="Helical" evidence="1">
    <location>
        <begin position="380"/>
        <end position="403"/>
    </location>
</feature>
<feature type="transmembrane region" description="Helical" evidence="1">
    <location>
        <begin position="155"/>
        <end position="173"/>
    </location>
</feature>
<feature type="transmembrane region" description="Helical" evidence="1">
    <location>
        <begin position="272"/>
        <end position="291"/>
    </location>
</feature>
<comment type="caution">
    <text evidence="2">The sequence shown here is derived from an EMBL/GenBank/DDBJ whole genome shotgun (WGS) entry which is preliminary data.</text>
</comment>
<dbReference type="RefSeq" id="WP_379497693.1">
    <property type="nucleotide sequence ID" value="NZ_JBHSAO010000011.1"/>
</dbReference>
<evidence type="ECO:0000256" key="1">
    <source>
        <dbReference type="SAM" id="Phobius"/>
    </source>
</evidence>
<feature type="transmembrane region" description="Helical" evidence="1">
    <location>
        <begin position="327"/>
        <end position="351"/>
    </location>
</feature>
<dbReference type="SUPFAM" id="SSF103473">
    <property type="entry name" value="MFS general substrate transporter"/>
    <property type="match status" value="1"/>
</dbReference>
<keyword evidence="1" id="KW-0472">Membrane</keyword>
<evidence type="ECO:0000313" key="2">
    <source>
        <dbReference type="EMBL" id="MFC4025203.1"/>
    </source>
</evidence>
<dbReference type="InterPro" id="IPR001927">
    <property type="entry name" value="Na/Gal_symport"/>
</dbReference>
<feature type="transmembrane region" description="Helical" evidence="1">
    <location>
        <begin position="84"/>
        <end position="101"/>
    </location>
</feature>
<feature type="transmembrane region" description="Helical" evidence="1">
    <location>
        <begin position="415"/>
        <end position="436"/>
    </location>
</feature>
<accession>A0ABV8GZB2</accession>
<dbReference type="PANTHER" id="PTHR11328">
    <property type="entry name" value="MAJOR FACILITATOR SUPERFAMILY DOMAIN-CONTAINING PROTEIN"/>
    <property type="match status" value="1"/>
</dbReference>
<dbReference type="Proteomes" id="UP001595772">
    <property type="component" value="Unassembled WGS sequence"/>
</dbReference>
<dbReference type="Pfam" id="PF13347">
    <property type="entry name" value="MFS_2"/>
    <property type="match status" value="1"/>
</dbReference>
<dbReference type="InterPro" id="IPR039672">
    <property type="entry name" value="MFS_2"/>
</dbReference>
<keyword evidence="1" id="KW-0812">Transmembrane</keyword>
<protein>
    <submittedName>
        <fullName evidence="2">MFS transporter</fullName>
    </submittedName>
</protein>
<dbReference type="InterPro" id="IPR036259">
    <property type="entry name" value="MFS_trans_sf"/>
</dbReference>
<keyword evidence="3" id="KW-1185">Reference proteome</keyword>
<name>A0ABV8GZB2_9BACI</name>